<accession>A0A100WCF9</accession>
<dbReference type="AlphaFoldDB" id="A0A100WCF9"/>
<dbReference type="RefSeq" id="WP_158498027.1">
    <property type="nucleotide sequence ID" value="NZ_BCSY01000042.1"/>
</dbReference>
<proteinExistence type="predicted"/>
<gene>
    <name evidence="1" type="ORF">RMCC_2647</name>
</gene>
<keyword evidence="1" id="KW-0347">Helicase</keyword>
<organism evidence="1 2">
    <name type="scientific">Mycolicibacterium canariasense</name>
    <name type="common">Mycobacterium canariasense</name>
    <dbReference type="NCBI Taxonomy" id="228230"/>
    <lineage>
        <taxon>Bacteria</taxon>
        <taxon>Bacillati</taxon>
        <taxon>Actinomycetota</taxon>
        <taxon>Actinomycetes</taxon>
        <taxon>Mycobacteriales</taxon>
        <taxon>Mycobacteriaceae</taxon>
        <taxon>Mycolicibacterium</taxon>
    </lineage>
</organism>
<keyword evidence="1" id="KW-0067">ATP-binding</keyword>
<name>A0A100WCF9_MYCCR</name>
<reference evidence="2" key="1">
    <citation type="journal article" date="2016" name="Genome Announc.">
        <title>Draft Genome Sequences of Five Rapidly Growing Mycobacterium Species, M. thermoresistibile, M. fortuitum subsp. acetamidolyticum, M. canariasense, M. brisbanense, and M. novocastrense.</title>
        <authorList>
            <person name="Katahira K."/>
            <person name="Ogura Y."/>
            <person name="Gotoh Y."/>
            <person name="Hayashi T."/>
        </authorList>
    </citation>
    <scope>NUCLEOTIDE SEQUENCE [LARGE SCALE GENOMIC DNA]</scope>
    <source>
        <strain evidence="2">JCM15298</strain>
    </source>
</reference>
<reference evidence="2" key="2">
    <citation type="submission" date="2016-02" db="EMBL/GenBank/DDBJ databases">
        <title>Draft genome sequence of five rapidly growing Mycobacterium species.</title>
        <authorList>
            <person name="Katahira K."/>
            <person name="Gotou Y."/>
            <person name="Iida K."/>
            <person name="Ogura Y."/>
            <person name="Hayashi T."/>
        </authorList>
    </citation>
    <scope>NUCLEOTIDE SEQUENCE [LARGE SCALE GENOMIC DNA]</scope>
    <source>
        <strain evidence="2">JCM15298</strain>
    </source>
</reference>
<protein>
    <submittedName>
        <fullName evidence="1">Helicase, RecD/TraA family</fullName>
    </submittedName>
</protein>
<keyword evidence="1" id="KW-0378">Hydrolase</keyword>
<keyword evidence="1" id="KW-0547">Nucleotide-binding</keyword>
<dbReference type="GO" id="GO:0004386">
    <property type="term" value="F:helicase activity"/>
    <property type="evidence" value="ECO:0007669"/>
    <property type="project" value="UniProtKB-KW"/>
</dbReference>
<evidence type="ECO:0000313" key="1">
    <source>
        <dbReference type="EMBL" id="GAS95681.1"/>
    </source>
</evidence>
<dbReference type="EMBL" id="BCSY01000042">
    <property type="protein sequence ID" value="GAS95681.1"/>
    <property type="molecule type" value="Genomic_DNA"/>
</dbReference>
<keyword evidence="2" id="KW-1185">Reference proteome</keyword>
<comment type="caution">
    <text evidence="1">The sequence shown here is derived from an EMBL/GenBank/DDBJ whole genome shotgun (WGS) entry which is preliminary data.</text>
</comment>
<dbReference type="Proteomes" id="UP000069443">
    <property type="component" value="Unassembled WGS sequence"/>
</dbReference>
<evidence type="ECO:0000313" key="2">
    <source>
        <dbReference type="Proteomes" id="UP000069443"/>
    </source>
</evidence>
<sequence length="52" mass="5481">MRYVATHPDIAEPVSVDTECADSARGAAAERFAELLGMATAEVHRHVQVSGG</sequence>